<dbReference type="eggNOG" id="COG0457">
    <property type="taxonomic scope" value="Bacteria"/>
</dbReference>
<dbReference type="SUPFAM" id="SSF160246">
    <property type="entry name" value="EspE N-terminal domain-like"/>
    <property type="match status" value="1"/>
</dbReference>
<keyword evidence="4" id="KW-1185">Reference proteome</keyword>
<proteinExistence type="predicted"/>
<dbReference type="AlphaFoldDB" id="D3PDZ9"/>
<feature type="transmembrane region" description="Helical" evidence="1">
    <location>
        <begin position="270"/>
        <end position="290"/>
    </location>
</feature>
<dbReference type="RefSeq" id="WP_013008068.1">
    <property type="nucleotide sequence ID" value="NC_013939.1"/>
</dbReference>
<protein>
    <recommendedName>
        <fullName evidence="2">PatA-like N-terminal domain-containing protein</fullName>
    </recommendedName>
</protein>
<keyword evidence="1" id="KW-0812">Transmembrane</keyword>
<evidence type="ECO:0000256" key="1">
    <source>
        <dbReference type="SAM" id="Phobius"/>
    </source>
</evidence>
<dbReference type="Pfam" id="PF14332">
    <property type="entry name" value="DUF4388"/>
    <property type="match status" value="1"/>
</dbReference>
<gene>
    <name evidence="3" type="ordered locus">DEFDS_1361</name>
</gene>
<dbReference type="OrthoDB" id="9812510at2"/>
<dbReference type="InterPro" id="IPR025497">
    <property type="entry name" value="PatA-like_N"/>
</dbReference>
<dbReference type="EMBL" id="AP011529">
    <property type="protein sequence ID" value="BAI80822.1"/>
    <property type="molecule type" value="Genomic_DNA"/>
</dbReference>
<reference evidence="3 4" key="1">
    <citation type="journal article" date="2010" name="DNA Res.">
        <title>Bacterial lifestyle in a deep-sea hydrothermal vent chimney revealed by the genome sequence of the thermophilic bacterium Deferribacter desulfuricans SSM1.</title>
        <authorList>
            <person name="Takaki Y."/>
            <person name="Shimamura S."/>
            <person name="Nakagawa S."/>
            <person name="Fukuhara Y."/>
            <person name="Horikawa H."/>
            <person name="Ankai A."/>
            <person name="Harada T."/>
            <person name="Hosoyama A."/>
            <person name="Oguchi A."/>
            <person name="Fukui S."/>
            <person name="Fujita N."/>
            <person name="Takami H."/>
            <person name="Takai K."/>
        </authorList>
    </citation>
    <scope>NUCLEOTIDE SEQUENCE [LARGE SCALE GENOMIC DNA]</scope>
    <source>
        <strain evidence="4">DSM 14783 / JCM 11476 / NBRC 101012 / SSM1</strain>
    </source>
</reference>
<dbReference type="InterPro" id="IPR037257">
    <property type="entry name" value="T2SS_E_N_sf"/>
</dbReference>
<dbReference type="PANTHER" id="PTHR36304">
    <property type="entry name" value="DOMAIN GTPASE-ACTIVATING PROTEIN, PUTATIVE-RELATED-RELATED"/>
    <property type="match status" value="1"/>
</dbReference>
<dbReference type="KEGG" id="ddf:DEFDS_1361"/>
<sequence>MSLKGNIQDFGLLDVLQLISQNQKSGVLHIYQDNNQFAEIYFNNGQLVDVKITSQEDDLKIGNYLVAKKIITEERLNELLEKQKKNPIRFGKLLLEENILTEKQLKEIYQNLTKSKLEKILSLEKGNYEFVAASIDYNNKEIEPIPLDSIILDTLKNIDEIKLFKKKLDNFDTVYQKETKLIDNVFLSQKQTEEPVIKKGDKFYLNIDAFTIFNLINSSNSIQDILKKSGLNEHIVLKTLFLLLNYGLIKPVKRDTTKEVKEKNKIINNIIYIFLFIIIVSLLIFNLTSLDTVKNTILFNDQLFKEVSNRNNDYLNFIFKIKSIENEEPVLYHNPKSLSWKK</sequence>
<dbReference type="STRING" id="639282.DEFDS_1361"/>
<evidence type="ECO:0000313" key="3">
    <source>
        <dbReference type="EMBL" id="BAI80822.1"/>
    </source>
</evidence>
<keyword evidence="1" id="KW-1133">Transmembrane helix</keyword>
<dbReference type="Proteomes" id="UP000001520">
    <property type="component" value="Chromosome"/>
</dbReference>
<evidence type="ECO:0000259" key="2">
    <source>
        <dbReference type="Pfam" id="PF14332"/>
    </source>
</evidence>
<dbReference type="HOGENOM" id="CLU_810674_0_0_0"/>
<evidence type="ECO:0000313" key="4">
    <source>
        <dbReference type="Proteomes" id="UP000001520"/>
    </source>
</evidence>
<accession>D3PDZ9</accession>
<feature type="domain" description="PatA-like N-terminal" evidence="2">
    <location>
        <begin position="4"/>
        <end position="161"/>
    </location>
</feature>
<name>D3PDZ9_DEFDS</name>
<organism evidence="3 4">
    <name type="scientific">Deferribacter desulfuricans (strain DSM 14783 / JCM 11476 / NBRC 101012 / SSM1)</name>
    <dbReference type="NCBI Taxonomy" id="639282"/>
    <lineage>
        <taxon>Bacteria</taxon>
        <taxon>Pseudomonadati</taxon>
        <taxon>Deferribacterota</taxon>
        <taxon>Deferribacteres</taxon>
        <taxon>Deferribacterales</taxon>
        <taxon>Deferribacteraceae</taxon>
        <taxon>Deferribacter</taxon>
    </lineage>
</organism>
<dbReference type="PANTHER" id="PTHR36304:SF4">
    <property type="entry name" value="DUF4388 DOMAIN-CONTAINING PROTEIN"/>
    <property type="match status" value="1"/>
</dbReference>
<keyword evidence="1" id="KW-0472">Membrane</keyword>